<dbReference type="AlphaFoldDB" id="A0A392S071"/>
<evidence type="ECO:0000313" key="3">
    <source>
        <dbReference type="Proteomes" id="UP000265520"/>
    </source>
</evidence>
<reference evidence="2 3" key="1">
    <citation type="journal article" date="2018" name="Front. Plant Sci.">
        <title>Red Clover (Trifolium pratense) and Zigzag Clover (T. medium) - A Picture of Genomic Similarities and Differences.</title>
        <authorList>
            <person name="Dluhosova J."/>
            <person name="Istvanek J."/>
            <person name="Nedelnik J."/>
            <person name="Repkova J."/>
        </authorList>
    </citation>
    <scope>NUCLEOTIDE SEQUENCE [LARGE SCALE GENOMIC DNA]</scope>
    <source>
        <strain evidence="3">cv. 10/8</strain>
        <tissue evidence="2">Leaf</tissue>
    </source>
</reference>
<dbReference type="EMBL" id="LXQA010289567">
    <property type="protein sequence ID" value="MCI41226.1"/>
    <property type="molecule type" value="Genomic_DNA"/>
</dbReference>
<comment type="caution">
    <text evidence="2">The sequence shown here is derived from an EMBL/GenBank/DDBJ whole genome shotgun (WGS) entry which is preliminary data.</text>
</comment>
<evidence type="ECO:0000313" key="2">
    <source>
        <dbReference type="EMBL" id="MCI41226.1"/>
    </source>
</evidence>
<name>A0A392S071_9FABA</name>
<feature type="region of interest" description="Disordered" evidence="1">
    <location>
        <begin position="62"/>
        <end position="95"/>
    </location>
</feature>
<dbReference type="Proteomes" id="UP000265520">
    <property type="component" value="Unassembled WGS sequence"/>
</dbReference>
<keyword evidence="3" id="KW-1185">Reference proteome</keyword>
<proteinExistence type="predicted"/>
<feature type="compositionally biased region" description="Basic residues" evidence="1">
    <location>
        <begin position="1"/>
        <end position="16"/>
    </location>
</feature>
<protein>
    <submittedName>
        <fullName evidence="2">Uncharacterized protein</fullName>
    </submittedName>
</protein>
<sequence length="95" mass="10694">MESTRKTKQNKLRCKNPKSQQKSTLATKLCALRSTTLRAAQEPEENRTTPTPAAHCAIHPRALRRNQKKTQKTEKPRRVAPVPEPSEKCSFNASA</sequence>
<accession>A0A392S071</accession>
<organism evidence="2 3">
    <name type="scientific">Trifolium medium</name>
    <dbReference type="NCBI Taxonomy" id="97028"/>
    <lineage>
        <taxon>Eukaryota</taxon>
        <taxon>Viridiplantae</taxon>
        <taxon>Streptophyta</taxon>
        <taxon>Embryophyta</taxon>
        <taxon>Tracheophyta</taxon>
        <taxon>Spermatophyta</taxon>
        <taxon>Magnoliopsida</taxon>
        <taxon>eudicotyledons</taxon>
        <taxon>Gunneridae</taxon>
        <taxon>Pentapetalae</taxon>
        <taxon>rosids</taxon>
        <taxon>fabids</taxon>
        <taxon>Fabales</taxon>
        <taxon>Fabaceae</taxon>
        <taxon>Papilionoideae</taxon>
        <taxon>50 kb inversion clade</taxon>
        <taxon>NPAAA clade</taxon>
        <taxon>Hologalegina</taxon>
        <taxon>IRL clade</taxon>
        <taxon>Trifolieae</taxon>
        <taxon>Trifolium</taxon>
    </lineage>
</organism>
<evidence type="ECO:0000256" key="1">
    <source>
        <dbReference type="SAM" id="MobiDB-lite"/>
    </source>
</evidence>
<feature type="region of interest" description="Disordered" evidence="1">
    <location>
        <begin position="1"/>
        <end position="23"/>
    </location>
</feature>